<dbReference type="RefSeq" id="WP_136933120.1">
    <property type="nucleotide sequence ID" value="NZ_SSMQ01000044.1"/>
</dbReference>
<feature type="domain" description="Polyketide synthase-like methyltransferase" evidence="7">
    <location>
        <begin position="49"/>
        <end position="304"/>
    </location>
</feature>
<evidence type="ECO:0000256" key="1">
    <source>
        <dbReference type="ARBA" id="ARBA00010815"/>
    </source>
</evidence>
<dbReference type="Pfam" id="PF02353">
    <property type="entry name" value="CMAS"/>
    <property type="match status" value="1"/>
</dbReference>
<dbReference type="GO" id="GO:0008610">
    <property type="term" value="P:lipid biosynthetic process"/>
    <property type="evidence" value="ECO:0007669"/>
    <property type="project" value="InterPro"/>
</dbReference>
<keyword evidence="2 8" id="KW-0489">Methyltransferase</keyword>
<feature type="compositionally biased region" description="Basic and acidic residues" evidence="6">
    <location>
        <begin position="7"/>
        <end position="25"/>
    </location>
</feature>
<dbReference type="PANTHER" id="PTHR43667">
    <property type="entry name" value="CYCLOPROPANE-FATTY-ACYL-PHOSPHOLIPID SYNTHASE"/>
    <property type="match status" value="1"/>
</dbReference>
<dbReference type="PIRSF" id="PIRSF003085">
    <property type="entry name" value="CMAS"/>
    <property type="match status" value="1"/>
</dbReference>
<dbReference type="InterPro" id="IPR050723">
    <property type="entry name" value="CFA/CMAS"/>
</dbReference>
<keyword evidence="4" id="KW-0949">S-adenosyl-L-methionine</keyword>
<evidence type="ECO:0000313" key="9">
    <source>
        <dbReference type="Proteomes" id="UP000309215"/>
    </source>
</evidence>
<dbReference type="GO" id="GO:0032259">
    <property type="term" value="P:methylation"/>
    <property type="evidence" value="ECO:0007669"/>
    <property type="project" value="UniProtKB-KW"/>
</dbReference>
<dbReference type="SMART" id="SM00828">
    <property type="entry name" value="PKS_MT"/>
    <property type="match status" value="1"/>
</dbReference>
<dbReference type="Gene3D" id="3.40.50.150">
    <property type="entry name" value="Vaccinia Virus protein VP39"/>
    <property type="match status" value="1"/>
</dbReference>
<evidence type="ECO:0000256" key="5">
    <source>
        <dbReference type="ARBA" id="ARBA00023098"/>
    </source>
</evidence>
<comment type="caution">
    <text evidence="8">The sequence shown here is derived from an EMBL/GenBank/DDBJ whole genome shotgun (WGS) entry which is preliminary data.</text>
</comment>
<evidence type="ECO:0000259" key="7">
    <source>
        <dbReference type="SMART" id="SM00828"/>
    </source>
</evidence>
<keyword evidence="3 8" id="KW-0808">Transferase</keyword>
<dbReference type="OrthoDB" id="9782855at2"/>
<dbReference type="Proteomes" id="UP000309215">
    <property type="component" value="Unassembled WGS sequence"/>
</dbReference>
<comment type="similarity">
    <text evidence="1">Belongs to the CFA/CMAS family.</text>
</comment>
<accession>A0A4U1J173</accession>
<dbReference type="InterPro" id="IPR020803">
    <property type="entry name" value="MeTfrase_dom"/>
</dbReference>
<dbReference type="GO" id="GO:0008168">
    <property type="term" value="F:methyltransferase activity"/>
    <property type="evidence" value="ECO:0007669"/>
    <property type="project" value="UniProtKB-KW"/>
</dbReference>
<evidence type="ECO:0000313" key="8">
    <source>
        <dbReference type="EMBL" id="TKD00767.1"/>
    </source>
</evidence>
<protein>
    <submittedName>
        <fullName evidence="8">Methyltransferase domain-containing protein</fullName>
    </submittedName>
</protein>
<sequence>MISAAHTRPEREAMERSPAEQREHERRVVAEHYQHDVEIFSMVLDSRLAYATGVFVRPDEDLETAQARKFARIQAKLDIQPGERVLDVGCGWGSNLLYLAEHTKGEFFGITLSERQREEAMRRARLAGVAERVHIDVRHVEDLALEPASFDVVLFSGSIVHMHNREEIHHAVARILRPTGRLLISDCYYPAEHRGDRESTATDYIFVEALGYCRLVHLSEELGFIERAGLDICHVEDLTSSYALTLERWIDNVRKNRRRIEAISPGFSRLLQQYMTVAKLSFARRTALEYMILATRGRPRVEVASFPIAPPAREKGEQ</sequence>
<dbReference type="InterPro" id="IPR029063">
    <property type="entry name" value="SAM-dependent_MTases_sf"/>
</dbReference>
<dbReference type="AlphaFoldDB" id="A0A4U1J173"/>
<dbReference type="CDD" id="cd02440">
    <property type="entry name" value="AdoMet_MTases"/>
    <property type="match status" value="1"/>
</dbReference>
<dbReference type="SUPFAM" id="SSF53335">
    <property type="entry name" value="S-adenosyl-L-methionine-dependent methyltransferases"/>
    <property type="match status" value="1"/>
</dbReference>
<keyword evidence="5" id="KW-0443">Lipid metabolism</keyword>
<organism evidence="8 9">
    <name type="scientific">Polyangium fumosum</name>
    <dbReference type="NCBI Taxonomy" id="889272"/>
    <lineage>
        <taxon>Bacteria</taxon>
        <taxon>Pseudomonadati</taxon>
        <taxon>Myxococcota</taxon>
        <taxon>Polyangia</taxon>
        <taxon>Polyangiales</taxon>
        <taxon>Polyangiaceae</taxon>
        <taxon>Polyangium</taxon>
    </lineage>
</organism>
<dbReference type="EMBL" id="SSMQ01000044">
    <property type="protein sequence ID" value="TKD00767.1"/>
    <property type="molecule type" value="Genomic_DNA"/>
</dbReference>
<dbReference type="PANTHER" id="PTHR43667:SF2">
    <property type="entry name" value="FATTY ACID C-METHYL TRANSFERASE"/>
    <property type="match status" value="1"/>
</dbReference>
<evidence type="ECO:0000256" key="4">
    <source>
        <dbReference type="ARBA" id="ARBA00022691"/>
    </source>
</evidence>
<keyword evidence="9" id="KW-1185">Reference proteome</keyword>
<evidence type="ECO:0000256" key="3">
    <source>
        <dbReference type="ARBA" id="ARBA00022679"/>
    </source>
</evidence>
<name>A0A4U1J173_9BACT</name>
<feature type="region of interest" description="Disordered" evidence="6">
    <location>
        <begin position="1"/>
        <end position="25"/>
    </location>
</feature>
<reference evidence="8 9" key="1">
    <citation type="submission" date="2019-04" db="EMBL/GenBank/DDBJ databases">
        <authorList>
            <person name="Li Y."/>
            <person name="Wang J."/>
        </authorList>
    </citation>
    <scope>NUCLEOTIDE SEQUENCE [LARGE SCALE GENOMIC DNA]</scope>
    <source>
        <strain evidence="8 9">DSM 14668</strain>
    </source>
</reference>
<dbReference type="InterPro" id="IPR003333">
    <property type="entry name" value="CMAS"/>
</dbReference>
<evidence type="ECO:0000256" key="6">
    <source>
        <dbReference type="SAM" id="MobiDB-lite"/>
    </source>
</evidence>
<gene>
    <name evidence="8" type="ORF">E8A74_33105</name>
</gene>
<evidence type="ECO:0000256" key="2">
    <source>
        <dbReference type="ARBA" id="ARBA00022603"/>
    </source>
</evidence>
<proteinExistence type="inferred from homology"/>